<accession>A0A081PAR6</accession>
<evidence type="ECO:0000313" key="3">
    <source>
        <dbReference type="Proteomes" id="UP000028123"/>
    </source>
</evidence>
<dbReference type="eggNOG" id="ENOG50306D3">
    <property type="taxonomic scope" value="Bacteria"/>
</dbReference>
<gene>
    <name evidence="2" type="ORF">ET33_14055</name>
</gene>
<feature type="region of interest" description="Disordered" evidence="1">
    <location>
        <begin position="1"/>
        <end position="24"/>
    </location>
</feature>
<dbReference type="OrthoDB" id="2630192at2"/>
<dbReference type="EMBL" id="JNVM01000002">
    <property type="protein sequence ID" value="KEQ27789.1"/>
    <property type="molecule type" value="Genomic_DNA"/>
</dbReference>
<evidence type="ECO:0000256" key="1">
    <source>
        <dbReference type="SAM" id="MobiDB-lite"/>
    </source>
</evidence>
<organism evidence="2 3">
    <name type="scientific">Paenibacillus tyrfis</name>
    <dbReference type="NCBI Taxonomy" id="1501230"/>
    <lineage>
        <taxon>Bacteria</taxon>
        <taxon>Bacillati</taxon>
        <taxon>Bacillota</taxon>
        <taxon>Bacilli</taxon>
        <taxon>Bacillales</taxon>
        <taxon>Paenibacillaceae</taxon>
        <taxon>Paenibacillus</taxon>
    </lineage>
</organism>
<evidence type="ECO:0008006" key="4">
    <source>
        <dbReference type="Google" id="ProtNLM"/>
    </source>
</evidence>
<dbReference type="AlphaFoldDB" id="A0A081PAR6"/>
<dbReference type="RefSeq" id="WP_036675747.1">
    <property type="nucleotide sequence ID" value="NZ_JNVM01000002.1"/>
</dbReference>
<protein>
    <recommendedName>
        <fullName evidence="4">Hypervirulence associated protein TUDOR domain-containing protein</fullName>
    </recommendedName>
</protein>
<dbReference type="Proteomes" id="UP000028123">
    <property type="component" value="Unassembled WGS sequence"/>
</dbReference>
<proteinExistence type="predicted"/>
<reference evidence="2 3" key="1">
    <citation type="submission" date="2014-06" db="EMBL/GenBank/DDBJ databases">
        <title>Draft genome sequence of Paenibacillus sp. MSt1.</title>
        <authorList>
            <person name="Aw Y.K."/>
            <person name="Ong K.S."/>
            <person name="Gan H.M."/>
            <person name="Lee S.M."/>
        </authorList>
    </citation>
    <scope>NUCLEOTIDE SEQUENCE [LARGE SCALE GENOMIC DNA]</scope>
    <source>
        <strain evidence="2 3">MSt1</strain>
    </source>
</reference>
<sequence>MWNIGDKVKWGSQAEGSEKEKRGTVHAIVPAGSYARRYLPEGLAQSQKKFDTNHAEYTRYIIAVPRGGKSRKVDYYCPRANQLQVDDSPESEGNRT</sequence>
<comment type="caution">
    <text evidence="2">The sequence shown here is derived from an EMBL/GenBank/DDBJ whole genome shotgun (WGS) entry which is preliminary data.</text>
</comment>
<keyword evidence="3" id="KW-1185">Reference proteome</keyword>
<name>A0A081PAR6_9BACL</name>
<evidence type="ECO:0000313" key="2">
    <source>
        <dbReference type="EMBL" id="KEQ27789.1"/>
    </source>
</evidence>